<dbReference type="Gene3D" id="3.80.10.10">
    <property type="entry name" value="Ribonuclease Inhibitor"/>
    <property type="match status" value="1"/>
</dbReference>
<dbReference type="PROSITE" id="PS50297">
    <property type="entry name" value="ANK_REP_REGION"/>
    <property type="match status" value="2"/>
</dbReference>
<feature type="region of interest" description="Disordered" evidence="6">
    <location>
        <begin position="1494"/>
        <end position="1537"/>
    </location>
</feature>
<dbReference type="InterPro" id="IPR003591">
    <property type="entry name" value="Leu-rich_rpt_typical-subtyp"/>
</dbReference>
<evidence type="ECO:0000313" key="8">
    <source>
        <dbReference type="Proteomes" id="UP000009168"/>
    </source>
</evidence>
<evidence type="ECO:0000256" key="5">
    <source>
        <dbReference type="SAM" id="Coils"/>
    </source>
</evidence>
<dbReference type="InterPro" id="IPR002110">
    <property type="entry name" value="Ankyrin_rpt"/>
</dbReference>
<gene>
    <name evidence="7" type="ORF">TTHERM_00348620</name>
</gene>
<keyword evidence="8" id="KW-1185">Reference proteome</keyword>
<dbReference type="Pfam" id="PF12796">
    <property type="entry name" value="Ank_2"/>
    <property type="match status" value="1"/>
</dbReference>
<evidence type="ECO:0000256" key="6">
    <source>
        <dbReference type="SAM" id="MobiDB-lite"/>
    </source>
</evidence>
<dbReference type="InParanoid" id="I7MLN7"/>
<dbReference type="eggNOG" id="KOG4177">
    <property type="taxonomic scope" value="Eukaryota"/>
</dbReference>
<feature type="repeat" description="ANK" evidence="4">
    <location>
        <begin position="593"/>
        <end position="631"/>
    </location>
</feature>
<keyword evidence="5" id="KW-0175">Coiled coil</keyword>
<dbReference type="SUPFAM" id="SSF48403">
    <property type="entry name" value="Ankyrin repeat"/>
    <property type="match status" value="1"/>
</dbReference>
<feature type="compositionally biased region" description="Low complexity" evidence="6">
    <location>
        <begin position="1494"/>
        <end position="1503"/>
    </location>
</feature>
<feature type="region of interest" description="Disordered" evidence="6">
    <location>
        <begin position="1731"/>
        <end position="1753"/>
    </location>
</feature>
<dbReference type="GeneID" id="7836857"/>
<dbReference type="RefSeq" id="XP_001023017.2">
    <property type="nucleotide sequence ID" value="XM_001023017.2"/>
</dbReference>
<dbReference type="InterPro" id="IPR036770">
    <property type="entry name" value="Ankyrin_rpt-contain_sf"/>
</dbReference>
<evidence type="ECO:0000256" key="4">
    <source>
        <dbReference type="PROSITE-ProRule" id="PRU00023"/>
    </source>
</evidence>
<dbReference type="PROSITE" id="PS51450">
    <property type="entry name" value="LRR"/>
    <property type="match status" value="1"/>
</dbReference>
<dbReference type="InterPro" id="IPR032675">
    <property type="entry name" value="LRR_dom_sf"/>
</dbReference>
<feature type="compositionally biased region" description="Polar residues" evidence="6">
    <location>
        <begin position="1504"/>
        <end position="1537"/>
    </location>
</feature>
<evidence type="ECO:0000256" key="2">
    <source>
        <dbReference type="ARBA" id="ARBA00022737"/>
    </source>
</evidence>
<dbReference type="STRING" id="312017.I7MLN7"/>
<accession>I7MLN7</accession>
<proteinExistence type="predicted"/>
<keyword evidence="1" id="KW-0433">Leucine-rich repeat</keyword>
<evidence type="ECO:0000256" key="1">
    <source>
        <dbReference type="ARBA" id="ARBA00022614"/>
    </source>
</evidence>
<sequence length="1753" mass="202763">MSSINLESCDELVQNHPNSQFLQYKRQFHQGYEQMKSGLRNKSPIDNEKVLNSYNQEKQGISSQTFQIYSHISYGSALQKEQHNNLNQNITKDFNSAFQQHKTLQGLQNLNDAIKFQSSLDHSQQDQTYSTSHLFKDCNKISKKDLSTNEQSCNQFQNGSNQPYNNQVDNQLSSQIIQQQMSRQLQILQMPISDNKKLISHTSNIQEIDLSNSQLTVFSQDICQMLQLTKIKLDSNAITKIPSEINKLVNLKQLSISDNKIYSLPSSFEGLQSLILLNISKNFLDPFPQEICKLKNLVILHIQNNYFISLPLEFALLENLQEFSIEWFKYTFPSMNQIQSDYFTIQTLKNECKRLYLLRKQQYIQNYCMQDQSLPNNLTQQKLQENSQQLSEVQLNQLQINSCIQSFQTSQRGTDVMIDVDEYSNCFESTGHISDNSKIKNLQNIQTQYATKEVNNKNQLYLNNTNDLSFQQFLTLFSKDPISYLSKSDVRGRNIFHLSALNQEVSIIKAANFCQLHPQSINQMDDDYQTPLSLALLEEKFLSAKILLFFGADPLLGGGKLGTCLHIAVTKMDIEIVNQILNRGGDANSRDFEGNTPLHLIFSIFRKDKRKAASIIELLIQNGADCNVKNFDNWSPLHLAVKRMQVEAIEWIASYEKYGEKFNWNIQGGNQQLSLLHLASKLGYTEIIQVIIEKVDPLLVSRCNQIARDLGQSNNLISKLLKKKEIDVFKKHFNMQQKQLSEEQNQSNFDDKRNKQFKHLKSTFLLENKSFPIEKYEQLIEEKLAASKQIQQRNIKLEQEQKQNIQSNLYDNRFAKVPSLKENFALLRDYYGDSQLDFYNERQKSQDNTQRSKTYSIQQQNLILVNELEIYCQQVINLVKINSTELFLESKKQKTDFSSNTDRLSHLKSITEGQNNSCELLEQEEIKNMWYGKNDRLKIKNSNVLASSKILHNQDDSFEIIENSDDNIPEEYSSSHSKMHQFSIQNYQSTNNQLWQLSETEKNLQNILKQSINALIDERINLTLKLQLLQLLSVHIQQQKQNSTDLEKLLQLTKINQAASHTSSFDSNTQRSRSVISSRDDEKSINQRVLFDYLPLYLQSVIRYNSEKNSNQLIVTKILDLISLIPNQNLLQFLENFYKQISNQMPNCSSSVNLMKSIFDVYSFLQNQQKLKKKVSPLANFAKKSQQNKISNKKQQINNQNEKAQVSSVPPIAYFPSQSTAQVRIPRMNFNQTNQENSTPQAIKHKACYPTIQIDFYQMTQNQFIKEDQKTQKIENIYNELNENKYQNNIYDLESIQQYSVKNQNQLESSQNQYENDFKKLQLNQQNFGQTSNEKNLEQQQQQFNIINKANGSVSMHSQPVSVNFSLQTHNSTQKLPPTENNQNTSLLTPRDNNKSFFKQQENNNIKSKYFYHIQPQNQEIQNNLISKHFQEAGILNPTTSKQKKSLTPKKVNSAARVSNIVGVIKDTPISIQITPKKLEHAYSCSQNLQTLSATSSQSQQNTHNINKQQISNKKDQNSFTSSTINRDSSNQKIIETNPCITPSQTFKTQSTSTERLSFSANSYNIQQKIQLNRIIQSKTQTSQNNHISIKKPEKLFEATLEKKKQNSQTMRLAQDHIKNHKNNELNEFLKIQTKNEHSQLFKDALSQTYSFQSNQAINPKQEITENIQSKDVSAICSHLDSQNYSQNYTDILYQNNLTSKTTLSQTSNNYQDNSPKQISAIDSPKNRISSFQKQNSVNTKSQLPNKFSRFVK</sequence>
<dbReference type="PANTHER" id="PTHR24198">
    <property type="entry name" value="ANKYRIN REPEAT AND PROTEIN KINASE DOMAIN-CONTAINING PROTEIN"/>
    <property type="match status" value="1"/>
</dbReference>
<feature type="region of interest" description="Disordered" evidence="6">
    <location>
        <begin position="1370"/>
        <end position="1393"/>
    </location>
</feature>
<organism evidence="7 8">
    <name type="scientific">Tetrahymena thermophila (strain SB210)</name>
    <dbReference type="NCBI Taxonomy" id="312017"/>
    <lineage>
        <taxon>Eukaryota</taxon>
        <taxon>Sar</taxon>
        <taxon>Alveolata</taxon>
        <taxon>Ciliophora</taxon>
        <taxon>Intramacronucleata</taxon>
        <taxon>Oligohymenophorea</taxon>
        <taxon>Hymenostomatida</taxon>
        <taxon>Tetrahymenina</taxon>
        <taxon>Tetrahymenidae</taxon>
        <taxon>Tetrahymena</taxon>
    </lineage>
</organism>
<dbReference type="Proteomes" id="UP000009168">
    <property type="component" value="Unassembled WGS sequence"/>
</dbReference>
<keyword evidence="3 4" id="KW-0040">ANK repeat</keyword>
<feature type="compositionally biased region" description="Polar residues" evidence="6">
    <location>
        <begin position="1370"/>
        <end position="1388"/>
    </location>
</feature>
<dbReference type="SUPFAM" id="SSF52058">
    <property type="entry name" value="L domain-like"/>
    <property type="match status" value="1"/>
</dbReference>
<keyword evidence="2" id="KW-0677">Repeat</keyword>
<name>I7MLN7_TETTS</name>
<dbReference type="KEGG" id="tet:TTHERM_00348620"/>
<protein>
    <submittedName>
        <fullName evidence="7">Ankyrin repeat protein</fullName>
    </submittedName>
</protein>
<feature type="coiled-coil region" evidence="5">
    <location>
        <begin position="773"/>
        <end position="808"/>
    </location>
</feature>
<dbReference type="PROSITE" id="PS50088">
    <property type="entry name" value="ANK_REPEAT"/>
    <property type="match status" value="2"/>
</dbReference>
<dbReference type="EMBL" id="GG662523">
    <property type="protein sequence ID" value="EAS02772.2"/>
    <property type="molecule type" value="Genomic_DNA"/>
</dbReference>
<evidence type="ECO:0000313" key="7">
    <source>
        <dbReference type="EMBL" id="EAS02772.2"/>
    </source>
</evidence>
<dbReference type="PANTHER" id="PTHR24198:SF165">
    <property type="entry name" value="ANKYRIN REPEAT-CONTAINING PROTEIN-RELATED"/>
    <property type="match status" value="1"/>
</dbReference>
<dbReference type="SMART" id="SM00369">
    <property type="entry name" value="LRR_TYP"/>
    <property type="match status" value="3"/>
</dbReference>
<reference evidence="8" key="1">
    <citation type="journal article" date="2006" name="PLoS Biol.">
        <title>Macronuclear genome sequence of the ciliate Tetrahymena thermophila, a model eukaryote.</title>
        <authorList>
            <person name="Eisen J.A."/>
            <person name="Coyne R.S."/>
            <person name="Wu M."/>
            <person name="Wu D."/>
            <person name="Thiagarajan M."/>
            <person name="Wortman J.R."/>
            <person name="Badger J.H."/>
            <person name="Ren Q."/>
            <person name="Amedeo P."/>
            <person name="Jones K.M."/>
            <person name="Tallon L.J."/>
            <person name="Delcher A.L."/>
            <person name="Salzberg S.L."/>
            <person name="Silva J.C."/>
            <person name="Haas B.J."/>
            <person name="Majoros W.H."/>
            <person name="Farzad M."/>
            <person name="Carlton J.M."/>
            <person name="Smith R.K. Jr."/>
            <person name="Garg J."/>
            <person name="Pearlman R.E."/>
            <person name="Karrer K.M."/>
            <person name="Sun L."/>
            <person name="Manning G."/>
            <person name="Elde N.C."/>
            <person name="Turkewitz A.P."/>
            <person name="Asai D.J."/>
            <person name="Wilkes D.E."/>
            <person name="Wang Y."/>
            <person name="Cai H."/>
            <person name="Collins K."/>
            <person name="Stewart B.A."/>
            <person name="Lee S.R."/>
            <person name="Wilamowska K."/>
            <person name="Weinberg Z."/>
            <person name="Ruzzo W.L."/>
            <person name="Wloga D."/>
            <person name="Gaertig J."/>
            <person name="Frankel J."/>
            <person name="Tsao C.-C."/>
            <person name="Gorovsky M.A."/>
            <person name="Keeling P.J."/>
            <person name="Waller R.F."/>
            <person name="Patron N.J."/>
            <person name="Cherry J.M."/>
            <person name="Stover N.A."/>
            <person name="Krieger C.J."/>
            <person name="del Toro C."/>
            <person name="Ryder H.F."/>
            <person name="Williamson S.C."/>
            <person name="Barbeau R.A."/>
            <person name="Hamilton E.P."/>
            <person name="Orias E."/>
        </authorList>
    </citation>
    <scope>NUCLEOTIDE SEQUENCE [LARGE SCALE GENOMIC DNA]</scope>
    <source>
        <strain evidence="8">SB210</strain>
    </source>
</reference>
<dbReference type="eggNOG" id="KOG0619">
    <property type="taxonomic scope" value="Eukaryota"/>
</dbReference>
<dbReference type="OrthoDB" id="2187496at2759"/>
<dbReference type="Gene3D" id="1.25.40.20">
    <property type="entry name" value="Ankyrin repeat-containing domain"/>
    <property type="match status" value="1"/>
</dbReference>
<evidence type="ECO:0000256" key="3">
    <source>
        <dbReference type="ARBA" id="ARBA00023043"/>
    </source>
</evidence>
<dbReference type="SMART" id="SM00248">
    <property type="entry name" value="ANK"/>
    <property type="match status" value="5"/>
</dbReference>
<dbReference type="InterPro" id="IPR001611">
    <property type="entry name" value="Leu-rich_rpt"/>
</dbReference>
<feature type="repeat" description="ANK" evidence="4">
    <location>
        <begin position="560"/>
        <end position="592"/>
    </location>
</feature>
<feature type="compositionally biased region" description="Polar residues" evidence="6">
    <location>
        <begin position="1731"/>
        <end position="1746"/>
    </location>
</feature>